<gene>
    <name evidence="1" type="ORF">PoB_004863400</name>
</gene>
<keyword evidence="2" id="KW-1185">Reference proteome</keyword>
<sequence>IGLTLKPNSDTRRRVSCNHQLIPGRPDAQAEFGPSGELPAIHIDLALMLNSNPRQRAFLDH</sequence>
<evidence type="ECO:0000313" key="1">
    <source>
        <dbReference type="EMBL" id="GFO22129.1"/>
    </source>
</evidence>
<dbReference type="EMBL" id="BLXT01005334">
    <property type="protein sequence ID" value="GFO22129.1"/>
    <property type="molecule type" value="Genomic_DNA"/>
</dbReference>
<reference evidence="1 2" key="1">
    <citation type="journal article" date="2021" name="Elife">
        <title>Chloroplast acquisition without the gene transfer in kleptoplastic sea slugs, Plakobranchus ocellatus.</title>
        <authorList>
            <person name="Maeda T."/>
            <person name="Takahashi S."/>
            <person name="Yoshida T."/>
            <person name="Shimamura S."/>
            <person name="Takaki Y."/>
            <person name="Nagai Y."/>
            <person name="Toyoda A."/>
            <person name="Suzuki Y."/>
            <person name="Arimoto A."/>
            <person name="Ishii H."/>
            <person name="Satoh N."/>
            <person name="Nishiyama T."/>
            <person name="Hasebe M."/>
            <person name="Maruyama T."/>
            <person name="Minagawa J."/>
            <person name="Obokata J."/>
            <person name="Shigenobu S."/>
        </authorList>
    </citation>
    <scope>NUCLEOTIDE SEQUENCE [LARGE SCALE GENOMIC DNA]</scope>
</reference>
<evidence type="ECO:0000313" key="2">
    <source>
        <dbReference type="Proteomes" id="UP000735302"/>
    </source>
</evidence>
<proteinExistence type="predicted"/>
<accession>A0AAV4BPU0</accession>
<protein>
    <submittedName>
        <fullName evidence="1">Uncharacterized protein</fullName>
    </submittedName>
</protein>
<dbReference type="AlphaFoldDB" id="A0AAV4BPU0"/>
<feature type="non-terminal residue" evidence="1">
    <location>
        <position position="1"/>
    </location>
</feature>
<comment type="caution">
    <text evidence="1">The sequence shown here is derived from an EMBL/GenBank/DDBJ whole genome shotgun (WGS) entry which is preliminary data.</text>
</comment>
<name>A0AAV4BPU0_9GAST</name>
<organism evidence="1 2">
    <name type="scientific">Plakobranchus ocellatus</name>
    <dbReference type="NCBI Taxonomy" id="259542"/>
    <lineage>
        <taxon>Eukaryota</taxon>
        <taxon>Metazoa</taxon>
        <taxon>Spiralia</taxon>
        <taxon>Lophotrochozoa</taxon>
        <taxon>Mollusca</taxon>
        <taxon>Gastropoda</taxon>
        <taxon>Heterobranchia</taxon>
        <taxon>Euthyneura</taxon>
        <taxon>Panpulmonata</taxon>
        <taxon>Sacoglossa</taxon>
        <taxon>Placobranchoidea</taxon>
        <taxon>Plakobranchidae</taxon>
        <taxon>Plakobranchus</taxon>
    </lineage>
</organism>
<dbReference type="Proteomes" id="UP000735302">
    <property type="component" value="Unassembled WGS sequence"/>
</dbReference>